<dbReference type="Pfam" id="PF03372">
    <property type="entry name" value="Exo_endo_phos"/>
    <property type="match status" value="1"/>
</dbReference>
<keyword evidence="2 4" id="KW-0540">Nuclease</keyword>
<dbReference type="EMBL" id="CAXITT010000091">
    <property type="protein sequence ID" value="CAL1531501.1"/>
    <property type="molecule type" value="Genomic_DNA"/>
</dbReference>
<organism evidence="9 10">
    <name type="scientific">Lymnaea stagnalis</name>
    <name type="common">Great pond snail</name>
    <name type="synonym">Helix stagnalis</name>
    <dbReference type="NCBI Taxonomy" id="6523"/>
    <lineage>
        <taxon>Eukaryota</taxon>
        <taxon>Metazoa</taxon>
        <taxon>Spiralia</taxon>
        <taxon>Lophotrochozoa</taxon>
        <taxon>Mollusca</taxon>
        <taxon>Gastropoda</taxon>
        <taxon>Heterobranchia</taxon>
        <taxon>Euthyneura</taxon>
        <taxon>Panpulmonata</taxon>
        <taxon>Hygrophila</taxon>
        <taxon>Lymnaeoidea</taxon>
        <taxon>Lymnaeidae</taxon>
        <taxon>Lymnaea</taxon>
    </lineage>
</organism>
<evidence type="ECO:0000256" key="2">
    <source>
        <dbReference type="ARBA" id="ARBA00022722"/>
    </source>
</evidence>
<dbReference type="SUPFAM" id="SSF56219">
    <property type="entry name" value="DNase I-like"/>
    <property type="match status" value="1"/>
</dbReference>
<dbReference type="SMART" id="SM00476">
    <property type="entry name" value="DNaseIc"/>
    <property type="match status" value="1"/>
</dbReference>
<dbReference type="InterPro" id="IPR036691">
    <property type="entry name" value="Endo/exonu/phosph_ase_sf"/>
</dbReference>
<evidence type="ECO:0000313" key="9">
    <source>
        <dbReference type="EMBL" id="CAL1531501.1"/>
    </source>
</evidence>
<sequence length="277" mass="30818">MSLAFRFCSLAIYVISLTLRVDCLMVSAFNIQHYSDSKQNEWGGHIAKVLKHFDVVLVQEVRDVDHSALDDLKTLLGSRSWDYVSSGPIGRTSAYKEQYVYFYRKSSVRVLGSFQYDDSVSDVFEREPYAIEIQYAPSVQGRAVNVVLLGIHTQPEMALEELQALPAAMTSAKTYFSNSSGVVALGDYNADCSYLNSLERATLPLFNEARYQSLISDSIDTTTSTSTDCAYDRIVVDGNIDVIVGSAKVFRFDTALGLDNNSTRAISDHYPIECILT</sequence>
<dbReference type="PIRSF" id="PIRSF000988">
    <property type="entry name" value="DNase_I_euk"/>
    <property type="match status" value="1"/>
</dbReference>
<feature type="active site" evidence="5">
    <location>
        <position position="152"/>
    </location>
</feature>
<comment type="similarity">
    <text evidence="1 4">Belongs to the DNase I family.</text>
</comment>
<protein>
    <recommendedName>
        <fullName evidence="4">Deoxyribonuclease</fullName>
    </recommendedName>
</protein>
<feature type="chain" id="PRO_5043528023" description="Deoxyribonuclease" evidence="7">
    <location>
        <begin position="24"/>
        <end position="277"/>
    </location>
</feature>
<dbReference type="GO" id="GO:0006308">
    <property type="term" value="P:DNA catabolic process"/>
    <property type="evidence" value="ECO:0007669"/>
    <property type="project" value="InterPro"/>
</dbReference>
<dbReference type="Gene3D" id="3.60.10.10">
    <property type="entry name" value="Endonuclease/exonuclease/phosphatase"/>
    <property type="match status" value="1"/>
</dbReference>
<keyword evidence="3 4" id="KW-0378">Hydrolase</keyword>
<dbReference type="PRINTS" id="PR00130">
    <property type="entry name" value="DNASEI"/>
</dbReference>
<reference evidence="9 10" key="1">
    <citation type="submission" date="2024-04" db="EMBL/GenBank/DDBJ databases">
        <authorList>
            <consortium name="Genoscope - CEA"/>
            <person name="William W."/>
        </authorList>
    </citation>
    <scope>NUCLEOTIDE SEQUENCE [LARGE SCALE GENOMIC DNA]</scope>
</reference>
<accession>A0AAV2HHI8</accession>
<keyword evidence="7" id="KW-0732">Signal</keyword>
<dbReference type="GO" id="GO:0004530">
    <property type="term" value="F:deoxyribonuclease I activity"/>
    <property type="evidence" value="ECO:0007669"/>
    <property type="project" value="TreeGrafter"/>
</dbReference>
<dbReference type="PANTHER" id="PTHR11371:SF31">
    <property type="entry name" value="EXTRACELLULAR NUCLEASE"/>
    <property type="match status" value="1"/>
</dbReference>
<dbReference type="InterPro" id="IPR016202">
    <property type="entry name" value="DNase_I"/>
</dbReference>
<feature type="active site" evidence="5">
    <location>
        <position position="97"/>
    </location>
</feature>
<evidence type="ECO:0000313" key="10">
    <source>
        <dbReference type="Proteomes" id="UP001497497"/>
    </source>
</evidence>
<feature type="domain" description="Endonuclease/exonuclease/phosphatase" evidence="8">
    <location>
        <begin position="29"/>
        <end position="269"/>
    </location>
</feature>
<dbReference type="GO" id="GO:0003677">
    <property type="term" value="F:DNA binding"/>
    <property type="evidence" value="ECO:0007669"/>
    <property type="project" value="TreeGrafter"/>
</dbReference>
<evidence type="ECO:0000256" key="3">
    <source>
        <dbReference type="ARBA" id="ARBA00022801"/>
    </source>
</evidence>
<evidence type="ECO:0000256" key="4">
    <source>
        <dbReference type="PIRNR" id="PIRNR000988"/>
    </source>
</evidence>
<dbReference type="AlphaFoldDB" id="A0AAV2HHI8"/>
<feature type="disulfide bond" description="Essential for enzymatic activity" evidence="6">
    <location>
        <begin position="192"/>
        <end position="229"/>
    </location>
</feature>
<name>A0AAV2HHI8_LYMST</name>
<keyword evidence="10" id="KW-1185">Reference proteome</keyword>
<dbReference type="PANTHER" id="PTHR11371">
    <property type="entry name" value="DEOXYRIBONUCLEASE"/>
    <property type="match status" value="1"/>
</dbReference>
<evidence type="ECO:0000256" key="5">
    <source>
        <dbReference type="PIRSR" id="PIRSR000988-1"/>
    </source>
</evidence>
<comment type="caution">
    <text evidence="9">The sequence shown here is derived from an EMBL/GenBank/DDBJ whole genome shotgun (WGS) entry which is preliminary data.</text>
</comment>
<proteinExistence type="inferred from homology"/>
<dbReference type="GO" id="GO:0005634">
    <property type="term" value="C:nucleus"/>
    <property type="evidence" value="ECO:0007669"/>
    <property type="project" value="TreeGrafter"/>
</dbReference>
<feature type="signal peptide" evidence="7">
    <location>
        <begin position="1"/>
        <end position="23"/>
    </location>
</feature>
<evidence type="ECO:0000256" key="6">
    <source>
        <dbReference type="PIRSR" id="PIRSR000988-2"/>
    </source>
</evidence>
<keyword evidence="6" id="KW-1015">Disulfide bond</keyword>
<evidence type="ECO:0000259" key="8">
    <source>
        <dbReference type="Pfam" id="PF03372"/>
    </source>
</evidence>
<evidence type="ECO:0000256" key="1">
    <source>
        <dbReference type="ARBA" id="ARBA00007359"/>
    </source>
</evidence>
<dbReference type="Proteomes" id="UP001497497">
    <property type="component" value="Unassembled WGS sequence"/>
</dbReference>
<keyword evidence="4" id="KW-0255">Endonuclease</keyword>
<gene>
    <name evidence="9" type="ORF">GSLYS_00005596001</name>
</gene>
<dbReference type="InterPro" id="IPR005135">
    <property type="entry name" value="Endo/exonuclease/phosphatase"/>
</dbReference>
<evidence type="ECO:0000256" key="7">
    <source>
        <dbReference type="SAM" id="SignalP"/>
    </source>
</evidence>